<dbReference type="Proteomes" id="UP000789860">
    <property type="component" value="Unassembled WGS sequence"/>
</dbReference>
<comment type="caution">
    <text evidence="1">The sequence shown here is derived from an EMBL/GenBank/DDBJ whole genome shotgun (WGS) entry which is preliminary data.</text>
</comment>
<accession>A0ACA9KHQ8</accession>
<feature type="non-terminal residue" evidence="1">
    <location>
        <position position="1"/>
    </location>
</feature>
<evidence type="ECO:0000313" key="2">
    <source>
        <dbReference type="Proteomes" id="UP000789860"/>
    </source>
</evidence>
<organism evidence="1 2">
    <name type="scientific">Scutellospora calospora</name>
    <dbReference type="NCBI Taxonomy" id="85575"/>
    <lineage>
        <taxon>Eukaryota</taxon>
        <taxon>Fungi</taxon>
        <taxon>Fungi incertae sedis</taxon>
        <taxon>Mucoromycota</taxon>
        <taxon>Glomeromycotina</taxon>
        <taxon>Glomeromycetes</taxon>
        <taxon>Diversisporales</taxon>
        <taxon>Gigasporaceae</taxon>
        <taxon>Scutellospora</taxon>
    </lineage>
</organism>
<keyword evidence="2" id="KW-1185">Reference proteome</keyword>
<dbReference type="EMBL" id="CAJVPM010001808">
    <property type="protein sequence ID" value="CAG8474228.1"/>
    <property type="molecule type" value="Genomic_DNA"/>
</dbReference>
<reference evidence="1" key="1">
    <citation type="submission" date="2021-06" db="EMBL/GenBank/DDBJ databases">
        <authorList>
            <person name="Kallberg Y."/>
            <person name="Tangrot J."/>
            <person name="Rosling A."/>
        </authorList>
    </citation>
    <scope>NUCLEOTIDE SEQUENCE</scope>
    <source>
        <strain evidence="1">AU212A</strain>
    </source>
</reference>
<evidence type="ECO:0000313" key="1">
    <source>
        <dbReference type="EMBL" id="CAG8474228.1"/>
    </source>
</evidence>
<sequence length="42" mass="4735">PTVEIEYTSLPIKIVSININGLLQSNKKLLITKALNNNTYDF</sequence>
<proteinExistence type="predicted"/>
<protein>
    <submittedName>
        <fullName evidence="1">2713_t:CDS:1</fullName>
    </submittedName>
</protein>
<gene>
    <name evidence="1" type="ORF">SCALOS_LOCUS2156</name>
</gene>
<name>A0ACA9KHQ8_9GLOM</name>